<accession>A0ABW5KWQ0</accession>
<dbReference type="Gene3D" id="3.90.25.40">
    <property type="match status" value="1"/>
</dbReference>
<name>A0ABW5KWQ0_9FLAO</name>
<dbReference type="EMBL" id="JBHULS010000005">
    <property type="protein sequence ID" value="MFD2552355.1"/>
    <property type="molecule type" value="Genomic_DNA"/>
</dbReference>
<dbReference type="InterPro" id="IPR003869">
    <property type="entry name" value="Polysac_CapD-like"/>
</dbReference>
<comment type="similarity">
    <text evidence="1">Belongs to the polysaccharide synthase family.</text>
</comment>
<dbReference type="Pfam" id="PF02719">
    <property type="entry name" value="Polysacc_synt_2"/>
    <property type="match status" value="1"/>
</dbReference>
<dbReference type="Gene3D" id="3.40.50.720">
    <property type="entry name" value="NAD(P)-binding Rossmann-like Domain"/>
    <property type="match status" value="1"/>
</dbReference>
<evidence type="ECO:0000313" key="4">
    <source>
        <dbReference type="Proteomes" id="UP001597472"/>
    </source>
</evidence>
<feature type="domain" description="Polysaccharide biosynthesis protein CapD-like" evidence="2">
    <location>
        <begin position="40"/>
        <end position="341"/>
    </location>
</feature>
<keyword evidence="4" id="KW-1185">Reference proteome</keyword>
<evidence type="ECO:0000256" key="1">
    <source>
        <dbReference type="ARBA" id="ARBA00007430"/>
    </source>
</evidence>
<dbReference type="Proteomes" id="UP001597472">
    <property type="component" value="Unassembled WGS sequence"/>
</dbReference>
<dbReference type="PANTHER" id="PTHR43318">
    <property type="entry name" value="UDP-N-ACETYLGLUCOSAMINE 4,6-DEHYDRATASE"/>
    <property type="match status" value="1"/>
</dbReference>
<organism evidence="3 4">
    <name type="scientific">Bizionia sediminis</name>
    <dbReference type="NCBI Taxonomy" id="1737064"/>
    <lineage>
        <taxon>Bacteria</taxon>
        <taxon>Pseudomonadati</taxon>
        <taxon>Bacteroidota</taxon>
        <taxon>Flavobacteriia</taxon>
        <taxon>Flavobacteriales</taxon>
        <taxon>Flavobacteriaceae</taxon>
        <taxon>Bizionia</taxon>
    </lineage>
</organism>
<dbReference type="InterPro" id="IPR051203">
    <property type="entry name" value="Polysaccharide_Synthase-Rel"/>
</dbReference>
<dbReference type="RefSeq" id="WP_376894592.1">
    <property type="nucleotide sequence ID" value="NZ_JBHULS010000005.1"/>
</dbReference>
<dbReference type="PANTHER" id="PTHR43318:SF1">
    <property type="entry name" value="POLYSACCHARIDE BIOSYNTHESIS PROTEIN EPSC-RELATED"/>
    <property type="match status" value="1"/>
</dbReference>
<reference evidence="4" key="1">
    <citation type="journal article" date="2019" name="Int. J. Syst. Evol. Microbiol.">
        <title>The Global Catalogue of Microorganisms (GCM) 10K type strain sequencing project: providing services to taxonomists for standard genome sequencing and annotation.</title>
        <authorList>
            <consortium name="The Broad Institute Genomics Platform"/>
            <consortium name="The Broad Institute Genome Sequencing Center for Infectious Disease"/>
            <person name="Wu L."/>
            <person name="Ma J."/>
        </authorList>
    </citation>
    <scope>NUCLEOTIDE SEQUENCE [LARGE SCALE GENOMIC DNA]</scope>
    <source>
        <strain evidence="4">KCTC 42587</strain>
    </source>
</reference>
<comment type="caution">
    <text evidence="3">The sequence shown here is derived from an EMBL/GenBank/DDBJ whole genome shotgun (WGS) entry which is preliminary data.</text>
</comment>
<dbReference type="SUPFAM" id="SSF51735">
    <property type="entry name" value="NAD(P)-binding Rossmann-fold domains"/>
    <property type="match status" value="1"/>
</dbReference>
<protein>
    <submittedName>
        <fullName evidence="3">Polysaccharide biosynthesis protein</fullName>
    </submittedName>
</protein>
<proteinExistence type="inferred from homology"/>
<sequence>MIDIPNFIKTHITKRQESLFASDIAAHADLLHQKIAGKSVLVIGGAGTIGSSYIKAILQFKPGKLYVVDTNENGLTELTRQLRSDATMYVPDNFKTYPMNFGDPVFQKLFLAEERFHIVANFAAHKHVRSEKDKYSIEAMLDNNVFKAKAFLDLLLQKKPEHFFCVSTDKAANPVNVMGASKKLMEEVIMAYSGALQITTARFANVAFSNGSLLAGYIERLFQNQPISCPSDVKRFFVSPEESGQICMLACMLGHSGDIFFPKLAAEDMTYFKAITIDFFKASNRPILECESEEAAKQAALHTTETDPYPVYFFNTDTSGEKLYEEFYTDTDEVDQNTFSSLGVIKNARKLPQETISNTIQELQDLMASGNYTKSTIVGLLKKHLPDFEHIETGKSLDQKM</sequence>
<gene>
    <name evidence="3" type="ORF">ACFSQP_11050</name>
</gene>
<evidence type="ECO:0000313" key="3">
    <source>
        <dbReference type="EMBL" id="MFD2552355.1"/>
    </source>
</evidence>
<evidence type="ECO:0000259" key="2">
    <source>
        <dbReference type="Pfam" id="PF02719"/>
    </source>
</evidence>
<dbReference type="InterPro" id="IPR036291">
    <property type="entry name" value="NAD(P)-bd_dom_sf"/>
</dbReference>